<evidence type="ECO:0000256" key="1">
    <source>
        <dbReference type="ARBA" id="ARBA00010577"/>
    </source>
</evidence>
<dbReference type="GO" id="GO:0044781">
    <property type="term" value="P:bacterial-type flagellum organization"/>
    <property type="evidence" value="ECO:0007669"/>
    <property type="project" value="UniProtKB-KW"/>
</dbReference>
<name>A0A850HFM4_9SPHN</name>
<sequence>MTDTTTVSNANASRSIDALNAPGATPLRNGFSDLGQADFLRLLTVQLQQQDPFEPMDNKDMLAQMAEFSALAGSDTTNDKLSEISKKLDALIQVQMAAQQASMAAANAITQINSGVAAESSDPVTTI</sequence>
<keyword evidence="6" id="KW-1185">Reference proteome</keyword>
<evidence type="ECO:0000256" key="3">
    <source>
        <dbReference type="ARBA" id="ARBA00022795"/>
    </source>
</evidence>
<protein>
    <recommendedName>
        <fullName evidence="2">Basal-body rod modification protein FlgD</fullName>
    </recommendedName>
</protein>
<evidence type="ECO:0000256" key="4">
    <source>
        <dbReference type="ARBA" id="ARBA00024746"/>
    </source>
</evidence>
<comment type="function">
    <text evidence="4">Required for flagellar hook formation. May act as a scaffolding protein.</text>
</comment>
<comment type="caution">
    <text evidence="5">The sequence shown here is derived from an EMBL/GenBank/DDBJ whole genome shotgun (WGS) entry which is preliminary data.</text>
</comment>
<gene>
    <name evidence="5" type="ORF">HUO12_00155</name>
</gene>
<accession>A0A850HFM4</accession>
<evidence type="ECO:0000313" key="6">
    <source>
        <dbReference type="Proteomes" id="UP000546031"/>
    </source>
</evidence>
<dbReference type="Proteomes" id="UP000546031">
    <property type="component" value="Unassembled WGS sequence"/>
</dbReference>
<dbReference type="EMBL" id="JABWTA010000001">
    <property type="protein sequence ID" value="NVE93302.1"/>
    <property type="molecule type" value="Genomic_DNA"/>
</dbReference>
<organism evidence="5 6">
    <name type="scientific">Altererythrobacter lutimaris</name>
    <dbReference type="NCBI Taxonomy" id="2743979"/>
    <lineage>
        <taxon>Bacteria</taxon>
        <taxon>Pseudomonadati</taxon>
        <taxon>Pseudomonadota</taxon>
        <taxon>Alphaproteobacteria</taxon>
        <taxon>Sphingomonadales</taxon>
        <taxon>Erythrobacteraceae</taxon>
        <taxon>Altererythrobacter</taxon>
    </lineage>
</organism>
<keyword evidence="5" id="KW-0969">Cilium</keyword>
<proteinExistence type="inferred from homology"/>
<reference evidence="5 6" key="1">
    <citation type="submission" date="2020-06" db="EMBL/GenBank/DDBJ databases">
        <title>Altererythrobacter lutimaris sp. nov., a marine bacterium isolated from a tidal flat.</title>
        <authorList>
            <person name="Kim D."/>
            <person name="Yoo Y."/>
            <person name="Kim J.-J."/>
        </authorList>
    </citation>
    <scope>NUCLEOTIDE SEQUENCE [LARGE SCALE GENOMIC DNA]</scope>
    <source>
        <strain evidence="5 6">JGD-16</strain>
    </source>
</reference>
<evidence type="ECO:0000313" key="5">
    <source>
        <dbReference type="EMBL" id="NVE93302.1"/>
    </source>
</evidence>
<dbReference type="InterPro" id="IPR005648">
    <property type="entry name" value="FlgD"/>
</dbReference>
<evidence type="ECO:0000256" key="2">
    <source>
        <dbReference type="ARBA" id="ARBA00016013"/>
    </source>
</evidence>
<dbReference type="RefSeq" id="WP_176271680.1">
    <property type="nucleotide sequence ID" value="NZ_JABWTA010000001.1"/>
</dbReference>
<dbReference type="AlphaFoldDB" id="A0A850HFM4"/>
<dbReference type="Pfam" id="PF03963">
    <property type="entry name" value="FlgD"/>
    <property type="match status" value="1"/>
</dbReference>
<keyword evidence="5" id="KW-0966">Cell projection</keyword>
<keyword evidence="3" id="KW-1005">Bacterial flagellum biogenesis</keyword>
<keyword evidence="5" id="KW-0282">Flagellum</keyword>
<comment type="similarity">
    <text evidence="1">Belongs to the FlgD family.</text>
</comment>